<dbReference type="GO" id="GO:0044183">
    <property type="term" value="F:protein folding chaperone"/>
    <property type="evidence" value="ECO:0000318"/>
    <property type="project" value="GO_Central"/>
</dbReference>
<dbReference type="GO" id="GO:0031072">
    <property type="term" value="F:heat shock protein binding"/>
    <property type="evidence" value="ECO:0000318"/>
    <property type="project" value="GO_Central"/>
</dbReference>
<reference evidence="5" key="1">
    <citation type="submission" date="2006-10" db="EMBL/GenBank/DDBJ databases">
        <authorList>
            <person name="Amadeo P."/>
            <person name="Zhao Q."/>
            <person name="Wortman J."/>
            <person name="Fraser-Liggett C."/>
            <person name="Carlton J."/>
        </authorList>
    </citation>
    <scope>NUCLEOTIDE SEQUENCE</scope>
    <source>
        <strain evidence="5">G3</strain>
    </source>
</reference>
<dbReference type="Proteomes" id="UP000001542">
    <property type="component" value="Unassembled WGS sequence"/>
</dbReference>
<dbReference type="InParanoid" id="A2ECF5"/>
<comment type="similarity">
    <text evidence="3">Belongs to the heat shock protein 70 family.</text>
</comment>
<sequence>MNRYYLGIDLGTTYCCIYYYDEKKHVAEAIKDQDSSQIASYVSYNKDDVVYGSVAQNQVMNNPENTVYDSKRMIGKKFSNPDFQIDRQNWPFNTSQADDDSIRINVSARGKKLNLRPEEVSGNILRYLKATAEKVIGECSDVVITIPASFDEIQREKTIFAAKEIAGFKNVALLDEPSAAALEYAQNLPPNSEEKVLIFDFGGGTLDISIVEISRNKCKVLKTKGNPHFGGQDIDKILVDKFKADFEKKNRVTIDPYTLQGQRALLSLKMECEQLKKNLSQKLRCEIKHPKLFNGYDLEGTLSRKQFEICIGNILTESLNMVIETIKEVNLTRDNISQIILVGGSSQIPAVADNLKNYFKISPINSIQPLEAVAKGACLQCFNIHKAHGFDPNFSETGIEEIDPNDSSATMSSDSTPPPIQRKKTFTSPVLADNPEPEAPKPKPQPQNKTKSSDSEDIEENPSTQRRTRRRNWNESSSDSGEEHPKPKPKPKPISESDSDEVEKPKPAPPSIQGHQIKLVEKVNLSFGVRIQDDKFSKIIDSGMKIPAKNSRTFTTTVDYQEYIDVAIFQGESENALENRFIGMITINDIPKRKKGEVDAILELSIDRSGILTLNASIDNKKVQYVFNKELGANEQEMSEIRSNLEVIRDPMEEFNRLSSRITGLNEKLRAKYRKERNNPQCIKLRKRVEELLDNIQFDEAPSQDEIKQLVQQMQEAIRDIYTAFPNIDE</sequence>
<dbReference type="SMR" id="A2ECF5"/>
<evidence type="ECO:0000256" key="4">
    <source>
        <dbReference type="SAM" id="MobiDB-lite"/>
    </source>
</evidence>
<name>A2ECF5_TRIV3</name>
<dbReference type="VEuPathDB" id="TrichDB:TVAGG3_0311620"/>
<dbReference type="Gene3D" id="3.30.30.30">
    <property type="match status" value="1"/>
</dbReference>
<dbReference type="PROSITE" id="PS01036">
    <property type="entry name" value="HSP70_3"/>
    <property type="match status" value="1"/>
</dbReference>
<evidence type="ECO:0000313" key="6">
    <source>
        <dbReference type="Proteomes" id="UP000001542"/>
    </source>
</evidence>
<dbReference type="PANTHER" id="PTHR19375">
    <property type="entry name" value="HEAT SHOCK PROTEIN 70KDA"/>
    <property type="match status" value="1"/>
</dbReference>
<dbReference type="GO" id="GO:0042026">
    <property type="term" value="P:protein refolding"/>
    <property type="evidence" value="ECO:0000318"/>
    <property type="project" value="GO_Central"/>
</dbReference>
<evidence type="ECO:0000256" key="1">
    <source>
        <dbReference type="ARBA" id="ARBA00022741"/>
    </source>
</evidence>
<dbReference type="FunFam" id="3.30.30.30:FF:000001">
    <property type="entry name" value="heat shock 70 kDa protein-like"/>
    <property type="match status" value="1"/>
</dbReference>
<keyword evidence="2 3" id="KW-0067">ATP-binding</keyword>
<keyword evidence="6" id="KW-1185">Reference proteome</keyword>
<dbReference type="Gene3D" id="3.90.640.10">
    <property type="entry name" value="Actin, Chain A, domain 4"/>
    <property type="match status" value="1"/>
</dbReference>
<evidence type="ECO:0000313" key="5">
    <source>
        <dbReference type="EMBL" id="EAY09650.1"/>
    </source>
</evidence>
<dbReference type="SUPFAM" id="SSF53067">
    <property type="entry name" value="Actin-like ATPase domain"/>
    <property type="match status" value="2"/>
</dbReference>
<dbReference type="GO" id="GO:0005737">
    <property type="term" value="C:cytoplasm"/>
    <property type="evidence" value="ECO:0000318"/>
    <property type="project" value="GO_Central"/>
</dbReference>
<dbReference type="InterPro" id="IPR018181">
    <property type="entry name" value="Heat_shock_70_CS"/>
</dbReference>
<evidence type="ECO:0000256" key="3">
    <source>
        <dbReference type="RuleBase" id="RU003322"/>
    </source>
</evidence>
<dbReference type="PRINTS" id="PR00301">
    <property type="entry name" value="HEATSHOCK70"/>
</dbReference>
<dbReference type="GO" id="GO:0140662">
    <property type="term" value="F:ATP-dependent protein folding chaperone"/>
    <property type="evidence" value="ECO:0007669"/>
    <property type="project" value="InterPro"/>
</dbReference>
<dbReference type="EMBL" id="DS113353">
    <property type="protein sequence ID" value="EAY09650.1"/>
    <property type="molecule type" value="Genomic_DNA"/>
</dbReference>
<dbReference type="PROSITE" id="PS00329">
    <property type="entry name" value="HSP70_2"/>
    <property type="match status" value="1"/>
</dbReference>
<feature type="compositionally biased region" description="Polar residues" evidence="4">
    <location>
        <begin position="405"/>
        <end position="415"/>
    </location>
</feature>
<dbReference type="KEGG" id="tva:4767573"/>
<dbReference type="Pfam" id="PF00012">
    <property type="entry name" value="HSP70"/>
    <property type="match status" value="2"/>
</dbReference>
<dbReference type="STRING" id="5722.A2ECF5"/>
<dbReference type="RefSeq" id="XP_001321873.1">
    <property type="nucleotide sequence ID" value="XM_001321838.1"/>
</dbReference>
<organism evidence="5 6">
    <name type="scientific">Trichomonas vaginalis (strain ATCC PRA-98 / G3)</name>
    <dbReference type="NCBI Taxonomy" id="412133"/>
    <lineage>
        <taxon>Eukaryota</taxon>
        <taxon>Metamonada</taxon>
        <taxon>Parabasalia</taxon>
        <taxon>Trichomonadida</taxon>
        <taxon>Trichomonadidae</taxon>
        <taxon>Trichomonas</taxon>
    </lineage>
</organism>
<gene>
    <name evidence="5" type="ORF">TVAG_060260</name>
</gene>
<proteinExistence type="inferred from homology"/>
<dbReference type="InterPro" id="IPR029047">
    <property type="entry name" value="HSP70_peptide-bd_sf"/>
</dbReference>
<dbReference type="InterPro" id="IPR013126">
    <property type="entry name" value="Hsp_70_fam"/>
</dbReference>
<dbReference type="SUPFAM" id="SSF100920">
    <property type="entry name" value="Heat shock protein 70kD (HSP70), peptide-binding domain"/>
    <property type="match status" value="1"/>
</dbReference>
<dbReference type="FunFam" id="3.90.640.10:FF:000003">
    <property type="entry name" value="Molecular chaperone DnaK"/>
    <property type="match status" value="1"/>
</dbReference>
<dbReference type="InterPro" id="IPR043129">
    <property type="entry name" value="ATPase_NBD"/>
</dbReference>
<keyword evidence="1 3" id="KW-0547">Nucleotide-binding</keyword>
<evidence type="ECO:0000256" key="2">
    <source>
        <dbReference type="ARBA" id="ARBA00022840"/>
    </source>
</evidence>
<protein>
    <submittedName>
        <fullName evidence="5">DnaK protein</fullName>
    </submittedName>
</protein>
<reference evidence="5" key="2">
    <citation type="journal article" date="2007" name="Science">
        <title>Draft genome sequence of the sexually transmitted pathogen Trichomonas vaginalis.</title>
        <authorList>
            <person name="Carlton J.M."/>
            <person name="Hirt R.P."/>
            <person name="Silva J.C."/>
            <person name="Delcher A.L."/>
            <person name="Schatz M."/>
            <person name="Zhao Q."/>
            <person name="Wortman J.R."/>
            <person name="Bidwell S.L."/>
            <person name="Alsmark U.C.M."/>
            <person name="Besteiro S."/>
            <person name="Sicheritz-Ponten T."/>
            <person name="Noel C.J."/>
            <person name="Dacks J.B."/>
            <person name="Foster P.G."/>
            <person name="Simillion C."/>
            <person name="Van de Peer Y."/>
            <person name="Miranda-Saavedra D."/>
            <person name="Barton G.J."/>
            <person name="Westrop G.D."/>
            <person name="Mueller S."/>
            <person name="Dessi D."/>
            <person name="Fiori P.L."/>
            <person name="Ren Q."/>
            <person name="Paulsen I."/>
            <person name="Zhang H."/>
            <person name="Bastida-Corcuera F.D."/>
            <person name="Simoes-Barbosa A."/>
            <person name="Brown M.T."/>
            <person name="Hayes R.D."/>
            <person name="Mukherjee M."/>
            <person name="Okumura C.Y."/>
            <person name="Schneider R."/>
            <person name="Smith A.J."/>
            <person name="Vanacova S."/>
            <person name="Villalvazo M."/>
            <person name="Haas B.J."/>
            <person name="Pertea M."/>
            <person name="Feldblyum T.V."/>
            <person name="Utterback T.R."/>
            <person name="Shu C.L."/>
            <person name="Osoegawa K."/>
            <person name="de Jong P.J."/>
            <person name="Hrdy I."/>
            <person name="Horvathova L."/>
            <person name="Zubacova Z."/>
            <person name="Dolezal P."/>
            <person name="Malik S.B."/>
            <person name="Logsdon J.M. Jr."/>
            <person name="Henze K."/>
            <person name="Gupta A."/>
            <person name="Wang C.C."/>
            <person name="Dunne R.L."/>
            <person name="Upcroft J.A."/>
            <person name="Upcroft P."/>
            <person name="White O."/>
            <person name="Salzberg S.L."/>
            <person name="Tang P."/>
            <person name="Chiu C.-H."/>
            <person name="Lee Y.-S."/>
            <person name="Embley T.M."/>
            <person name="Coombs G.H."/>
            <person name="Mottram J.C."/>
            <person name="Tachezy J."/>
            <person name="Fraser-Liggett C.M."/>
            <person name="Johnson P.J."/>
        </authorList>
    </citation>
    <scope>NUCLEOTIDE SEQUENCE [LARGE SCALE GENOMIC DNA]</scope>
    <source>
        <strain evidence="5">G3</strain>
    </source>
</reference>
<feature type="region of interest" description="Disordered" evidence="4">
    <location>
        <begin position="395"/>
        <end position="515"/>
    </location>
</feature>
<dbReference type="GO" id="GO:0016887">
    <property type="term" value="F:ATP hydrolysis activity"/>
    <property type="evidence" value="ECO:0000318"/>
    <property type="project" value="GO_Central"/>
</dbReference>
<dbReference type="GO" id="GO:0005524">
    <property type="term" value="F:ATP binding"/>
    <property type="evidence" value="ECO:0007669"/>
    <property type="project" value="UniProtKB-KW"/>
</dbReference>
<dbReference type="eggNOG" id="KOG0101">
    <property type="taxonomic scope" value="Eukaryota"/>
</dbReference>
<dbReference type="Gene3D" id="3.30.420.40">
    <property type="match status" value="2"/>
</dbReference>
<dbReference type="PROSITE" id="PS00297">
    <property type="entry name" value="HSP70_1"/>
    <property type="match status" value="1"/>
</dbReference>
<dbReference type="VEuPathDB" id="TrichDB:TVAG_060260"/>
<accession>A2ECF5</accession>
<dbReference type="Gene3D" id="2.60.34.10">
    <property type="entry name" value="Substrate Binding Domain Of DNAk, Chain A, domain 1"/>
    <property type="match status" value="1"/>
</dbReference>
<dbReference type="AlphaFoldDB" id="A2ECF5"/>
<dbReference type="eggNOG" id="KOG0102">
    <property type="taxonomic scope" value="Eukaryota"/>
</dbReference>